<dbReference type="PANTHER" id="PTHR11742">
    <property type="entry name" value="MANNOSYL-OLIGOSACCHARIDE ALPHA-1,2-MANNOSIDASE-RELATED"/>
    <property type="match status" value="1"/>
</dbReference>
<dbReference type="EMBL" id="JAPQKI010000011">
    <property type="protein sequence ID" value="KAJ5082848.1"/>
    <property type="molecule type" value="Genomic_DNA"/>
</dbReference>
<dbReference type="Pfam" id="PF01532">
    <property type="entry name" value="Glyco_hydro_47"/>
    <property type="match status" value="1"/>
</dbReference>
<dbReference type="InterPro" id="IPR036026">
    <property type="entry name" value="Seven-hairpin_glycosidases"/>
</dbReference>
<dbReference type="GO" id="GO:0005509">
    <property type="term" value="F:calcium ion binding"/>
    <property type="evidence" value="ECO:0007669"/>
    <property type="project" value="InterPro"/>
</dbReference>
<dbReference type="Proteomes" id="UP001149074">
    <property type="component" value="Unassembled WGS sequence"/>
</dbReference>
<evidence type="ECO:0000256" key="4">
    <source>
        <dbReference type="ARBA" id="ARBA00022801"/>
    </source>
</evidence>
<dbReference type="GO" id="GO:0016020">
    <property type="term" value="C:membrane"/>
    <property type="evidence" value="ECO:0007669"/>
    <property type="project" value="InterPro"/>
</dbReference>
<feature type="region of interest" description="Disordered" evidence="7">
    <location>
        <begin position="113"/>
        <end position="158"/>
    </location>
</feature>
<dbReference type="OrthoDB" id="10052040at2759"/>
<feature type="compositionally biased region" description="Polar residues" evidence="7">
    <location>
        <begin position="403"/>
        <end position="412"/>
    </location>
</feature>
<comment type="pathway">
    <text evidence="2">Protein modification; protein glycosylation.</text>
</comment>
<reference evidence="8" key="2">
    <citation type="journal article" date="2023" name="IMA Fungus">
        <title>Comparative genomic study of the Penicillium genus elucidates a diverse pangenome and 15 lateral gene transfer events.</title>
        <authorList>
            <person name="Petersen C."/>
            <person name="Sorensen T."/>
            <person name="Nielsen M.R."/>
            <person name="Sondergaard T.E."/>
            <person name="Sorensen J.L."/>
            <person name="Fitzpatrick D.A."/>
            <person name="Frisvad J.C."/>
            <person name="Nielsen K.L."/>
        </authorList>
    </citation>
    <scope>NUCLEOTIDE SEQUENCE</scope>
    <source>
        <strain evidence="8">IBT 30761</strain>
    </source>
</reference>
<dbReference type="RefSeq" id="XP_056469370.1">
    <property type="nucleotide sequence ID" value="XM_056624382.1"/>
</dbReference>
<evidence type="ECO:0000256" key="6">
    <source>
        <dbReference type="PIRSR" id="PIRSR601382-3"/>
    </source>
</evidence>
<evidence type="ECO:0000256" key="2">
    <source>
        <dbReference type="ARBA" id="ARBA00004922"/>
    </source>
</evidence>
<organism evidence="8 9">
    <name type="scientific">Penicillium argentinense</name>
    <dbReference type="NCBI Taxonomy" id="1131581"/>
    <lineage>
        <taxon>Eukaryota</taxon>
        <taxon>Fungi</taxon>
        <taxon>Dikarya</taxon>
        <taxon>Ascomycota</taxon>
        <taxon>Pezizomycotina</taxon>
        <taxon>Eurotiomycetes</taxon>
        <taxon>Eurotiomycetidae</taxon>
        <taxon>Eurotiales</taxon>
        <taxon>Aspergillaceae</taxon>
        <taxon>Penicillium</taxon>
    </lineage>
</organism>
<feature type="compositionally biased region" description="Low complexity" evidence="7">
    <location>
        <begin position="119"/>
        <end position="148"/>
    </location>
</feature>
<proteinExistence type="inferred from homology"/>
<comment type="similarity">
    <text evidence="3">Belongs to the glycosyl hydrolase 47 family.</text>
</comment>
<comment type="caution">
    <text evidence="8">The sequence shown here is derived from an EMBL/GenBank/DDBJ whole genome shotgun (WGS) entry which is preliminary data.</text>
</comment>
<evidence type="ECO:0000256" key="5">
    <source>
        <dbReference type="ARBA" id="ARBA00023157"/>
    </source>
</evidence>
<name>A0A9W9EJ78_9EURO</name>
<evidence type="ECO:0000256" key="1">
    <source>
        <dbReference type="ARBA" id="ARBA00001913"/>
    </source>
</evidence>
<dbReference type="GO" id="GO:0004571">
    <property type="term" value="F:mannosyl-oligosaccharide 1,2-alpha-mannosidase activity"/>
    <property type="evidence" value="ECO:0007669"/>
    <property type="project" value="InterPro"/>
</dbReference>
<dbReference type="GO" id="GO:0005783">
    <property type="term" value="C:endoplasmic reticulum"/>
    <property type="evidence" value="ECO:0007669"/>
    <property type="project" value="TreeGrafter"/>
</dbReference>
<protein>
    <submittedName>
        <fullName evidence="8">Glycoside hydrolase family 47</fullName>
    </submittedName>
</protein>
<sequence length="548" mass="60022">MTSGLAELGSLSMEFTRLAQLTKQDKYYDAIARVTNELDALQDSTNMPGLWPMRLNARGCASKPSTNSAVGSPTRGYPPRVKRSTNTTSDLENLSEYLGLKREAEIDLTNAEPATYNHGPAGSSPGSSSSNGASSLSGSSGSDLAGSSETNSQSKLDDCTLGLQLPPFSRDNKYTLGAMADSTYEYLPKEYILLGGVNEQYKKMYKKAMDAVRKNLLFRPMTKGASDVRFIASTGALSLQNKDGPMPKDMIYEGTHLTCFVGGMVAVGAKVFGLDNDMELAYKLTDGCVWAYEATKTGLMPETFKMKPCGGETPCDWDEAHYDSSSVVDHTDYRDAEAAAQFRNGESTYGERVKMNKQNLPPKPAEGDIPVPLPMPGSLNPHDDGLSWKRDLSVVDKIVATPSSRPIAQPTPTHRAPSAEGLENRDTGYVVGTKPKPPSRTTVNDRFPPGMVSIGAPGYYLRPEAIESVFFMYRLTGDKYWRQKGWKMFEAIVKHTRTDLGNAAINDVTSGKPLQKNSMESFWLAETLKYFYLLFSDPSVVDLDKYVL</sequence>
<feature type="region of interest" description="Disordered" evidence="7">
    <location>
        <begin position="61"/>
        <end position="93"/>
    </location>
</feature>
<dbReference type="AlphaFoldDB" id="A0A9W9EJ78"/>
<dbReference type="GeneID" id="81363361"/>
<keyword evidence="4 8" id="KW-0378">Hydrolase</keyword>
<dbReference type="PANTHER" id="PTHR11742:SF103">
    <property type="entry name" value="ENDOPLASMIC RETICULUM MANNOSIDASE MNL2-RELATED"/>
    <property type="match status" value="1"/>
</dbReference>
<keyword evidence="5 6" id="KW-1015">Disulfide bond</keyword>
<dbReference type="Gene3D" id="1.50.10.10">
    <property type="match status" value="3"/>
</dbReference>
<comment type="cofactor">
    <cofactor evidence="1">
        <name>Ca(2+)</name>
        <dbReference type="ChEBI" id="CHEBI:29108"/>
    </cofactor>
</comment>
<dbReference type="InterPro" id="IPR012341">
    <property type="entry name" value="6hp_glycosidase-like_sf"/>
</dbReference>
<reference evidence="8" key="1">
    <citation type="submission" date="2022-11" db="EMBL/GenBank/DDBJ databases">
        <authorList>
            <person name="Petersen C."/>
        </authorList>
    </citation>
    <scope>NUCLEOTIDE SEQUENCE</scope>
    <source>
        <strain evidence="8">IBT 30761</strain>
    </source>
</reference>
<dbReference type="GO" id="GO:0005975">
    <property type="term" value="P:carbohydrate metabolic process"/>
    <property type="evidence" value="ECO:0007669"/>
    <property type="project" value="InterPro"/>
</dbReference>
<accession>A0A9W9EJ78</accession>
<feature type="disulfide bond" evidence="6">
    <location>
        <begin position="259"/>
        <end position="288"/>
    </location>
</feature>
<keyword evidence="9" id="KW-1185">Reference proteome</keyword>
<evidence type="ECO:0000256" key="7">
    <source>
        <dbReference type="SAM" id="MobiDB-lite"/>
    </source>
</evidence>
<feature type="region of interest" description="Disordered" evidence="7">
    <location>
        <begin position="403"/>
        <end position="446"/>
    </location>
</feature>
<dbReference type="SUPFAM" id="SSF48225">
    <property type="entry name" value="Seven-hairpin glycosidases"/>
    <property type="match status" value="1"/>
</dbReference>
<dbReference type="GO" id="GO:0036503">
    <property type="term" value="P:ERAD pathway"/>
    <property type="evidence" value="ECO:0007669"/>
    <property type="project" value="UniProtKB-ARBA"/>
</dbReference>
<evidence type="ECO:0000313" key="8">
    <source>
        <dbReference type="EMBL" id="KAJ5082848.1"/>
    </source>
</evidence>
<evidence type="ECO:0000313" key="9">
    <source>
        <dbReference type="Proteomes" id="UP001149074"/>
    </source>
</evidence>
<gene>
    <name evidence="8" type="ORF">N7532_011891</name>
</gene>
<dbReference type="InterPro" id="IPR050749">
    <property type="entry name" value="Glycosyl_Hydrolase_47"/>
</dbReference>
<dbReference type="InterPro" id="IPR001382">
    <property type="entry name" value="Glyco_hydro_47"/>
</dbReference>
<evidence type="ECO:0000256" key="3">
    <source>
        <dbReference type="ARBA" id="ARBA00007658"/>
    </source>
</evidence>